<name>A0A3M5RUB0_9PSED</name>
<reference evidence="1 2" key="1">
    <citation type="submission" date="2018-08" db="EMBL/GenBank/DDBJ databases">
        <title>Recombination of ecologically and evolutionarily significant loci maintains genetic cohesion in the Pseudomonas syringae species complex.</title>
        <authorList>
            <person name="Dillon M."/>
            <person name="Thakur S."/>
            <person name="Almeida R.N.D."/>
            <person name="Weir B.S."/>
            <person name="Guttman D.S."/>
        </authorList>
    </citation>
    <scope>NUCLEOTIDE SEQUENCE [LARGE SCALE GENOMIC DNA]</scope>
    <source>
        <strain evidence="1 2">ICMP 9829</strain>
    </source>
</reference>
<evidence type="ECO:0000313" key="1">
    <source>
        <dbReference type="EMBL" id="RMU12177.1"/>
    </source>
</evidence>
<proteinExistence type="predicted"/>
<accession>A0A3M5RUB0</accession>
<dbReference type="Proteomes" id="UP000274212">
    <property type="component" value="Unassembled WGS sequence"/>
</dbReference>
<dbReference type="AlphaFoldDB" id="A0A3M5RUB0"/>
<evidence type="ECO:0000313" key="2">
    <source>
        <dbReference type="Proteomes" id="UP000274212"/>
    </source>
</evidence>
<organism evidence="1 2">
    <name type="scientific">Pseudomonas syringae pv. coriandricola</name>
    <dbReference type="NCBI Taxonomy" id="264453"/>
    <lineage>
        <taxon>Bacteria</taxon>
        <taxon>Pseudomonadati</taxon>
        <taxon>Pseudomonadota</taxon>
        <taxon>Gammaproteobacteria</taxon>
        <taxon>Pseudomonadales</taxon>
        <taxon>Pseudomonadaceae</taxon>
        <taxon>Pseudomonas</taxon>
    </lineage>
</organism>
<dbReference type="EMBL" id="RBTT01000033">
    <property type="protein sequence ID" value="RMU12177.1"/>
    <property type="molecule type" value="Genomic_DNA"/>
</dbReference>
<gene>
    <name evidence="1" type="ORF">ALP36_04937</name>
</gene>
<sequence length="115" mass="12607">MMNTPVNPAVFAAENATTKEKIRAFLVSELDEWSIDPDNVYINGVNDPEERMVIDSNSLTAEAINRVFEKDAPSYSTRTAGLFTVAYSYADEHRLAAPDLAKVGEVIGQLVNDLG</sequence>
<protein>
    <submittedName>
        <fullName evidence="1">Uncharacterized protein</fullName>
    </submittedName>
</protein>
<comment type="caution">
    <text evidence="1">The sequence shown here is derived from an EMBL/GenBank/DDBJ whole genome shotgun (WGS) entry which is preliminary data.</text>
</comment>